<keyword evidence="3" id="KW-0157">Chromophore</keyword>
<dbReference type="Pfam" id="PF13426">
    <property type="entry name" value="PAS_9"/>
    <property type="match status" value="1"/>
</dbReference>
<name>A0ABW2B2H3_9RHOB</name>
<comment type="caution">
    <text evidence="5">The sequence shown here is derived from an EMBL/GenBank/DDBJ whole genome shotgun (WGS) entry which is preliminary data.</text>
</comment>
<dbReference type="Pfam" id="PF07568">
    <property type="entry name" value="HisKA_2"/>
    <property type="match status" value="1"/>
</dbReference>
<accession>A0ABW2B2H3</accession>
<gene>
    <name evidence="5" type="ORF">ACFQFQ_11040</name>
</gene>
<dbReference type="NCBIfam" id="TIGR00229">
    <property type="entry name" value="sensory_box"/>
    <property type="match status" value="1"/>
</dbReference>
<proteinExistence type="predicted"/>
<evidence type="ECO:0000256" key="3">
    <source>
        <dbReference type="ARBA" id="ARBA00022991"/>
    </source>
</evidence>
<keyword evidence="1" id="KW-0285">Flavoprotein</keyword>
<organism evidence="5 6">
    <name type="scientific">Sulfitobacter porphyrae</name>
    <dbReference type="NCBI Taxonomy" id="1246864"/>
    <lineage>
        <taxon>Bacteria</taxon>
        <taxon>Pseudomonadati</taxon>
        <taxon>Pseudomonadota</taxon>
        <taxon>Alphaproteobacteria</taxon>
        <taxon>Rhodobacterales</taxon>
        <taxon>Roseobacteraceae</taxon>
        <taxon>Sulfitobacter</taxon>
    </lineage>
</organism>
<dbReference type="PANTHER" id="PTHR47429:SF2">
    <property type="entry name" value="PROTEIN TWIN LOV 1"/>
    <property type="match status" value="1"/>
</dbReference>
<evidence type="ECO:0000256" key="1">
    <source>
        <dbReference type="ARBA" id="ARBA00022630"/>
    </source>
</evidence>
<reference evidence="6" key="1">
    <citation type="journal article" date="2019" name="Int. J. Syst. Evol. Microbiol.">
        <title>The Global Catalogue of Microorganisms (GCM) 10K type strain sequencing project: providing services to taxonomists for standard genome sequencing and annotation.</title>
        <authorList>
            <consortium name="The Broad Institute Genomics Platform"/>
            <consortium name="The Broad Institute Genome Sequencing Center for Infectious Disease"/>
            <person name="Wu L."/>
            <person name="Ma J."/>
        </authorList>
    </citation>
    <scope>NUCLEOTIDE SEQUENCE [LARGE SCALE GENOMIC DNA]</scope>
    <source>
        <strain evidence="6">CCUG 66188</strain>
    </source>
</reference>
<feature type="domain" description="PAS" evidence="4">
    <location>
        <begin position="37"/>
        <end position="86"/>
    </location>
</feature>
<dbReference type="PANTHER" id="PTHR47429">
    <property type="entry name" value="PROTEIN TWIN LOV 1"/>
    <property type="match status" value="1"/>
</dbReference>
<evidence type="ECO:0000256" key="2">
    <source>
        <dbReference type="ARBA" id="ARBA00022643"/>
    </source>
</evidence>
<keyword evidence="2" id="KW-0288">FMN</keyword>
<sequence length="230" mass="25604">MADGEKISAHPLPTNVAVAAMTRAPFALVLTNPQLPDNPIVYVNRAFEEMTGYHSDVVLGRNCRFLQGDDTDQRGVEKLRAAIENREEAMVILRNYRADGTKFMNRLMVAPLSVDEHEVPYFMGVQTIYNGEEPTDEDTQEALEEIQHRVKNHLSMIVGMIRMQARGAKTTPGKEFDTLARRIETLQLLYEELSSATGARNSGQDKVNLGAYLTRVANAIAYLDGCRACG</sequence>
<dbReference type="InterPro" id="IPR000014">
    <property type="entry name" value="PAS"/>
</dbReference>
<dbReference type="CDD" id="cd00130">
    <property type="entry name" value="PAS"/>
    <property type="match status" value="1"/>
</dbReference>
<dbReference type="Gene3D" id="3.30.450.20">
    <property type="entry name" value="PAS domain"/>
    <property type="match status" value="1"/>
</dbReference>
<evidence type="ECO:0000259" key="4">
    <source>
        <dbReference type="PROSITE" id="PS50112"/>
    </source>
</evidence>
<dbReference type="EMBL" id="JBHSWG010000001">
    <property type="protein sequence ID" value="MFC6759905.1"/>
    <property type="molecule type" value="Genomic_DNA"/>
</dbReference>
<dbReference type="PROSITE" id="PS50112">
    <property type="entry name" value="PAS"/>
    <property type="match status" value="1"/>
</dbReference>
<dbReference type="SUPFAM" id="SSF55785">
    <property type="entry name" value="PYP-like sensor domain (PAS domain)"/>
    <property type="match status" value="1"/>
</dbReference>
<evidence type="ECO:0000313" key="6">
    <source>
        <dbReference type="Proteomes" id="UP001596353"/>
    </source>
</evidence>
<dbReference type="InterPro" id="IPR035965">
    <property type="entry name" value="PAS-like_dom_sf"/>
</dbReference>
<keyword evidence="6" id="KW-1185">Reference proteome</keyword>
<protein>
    <submittedName>
        <fullName evidence="5">PAS domain-containing protein</fullName>
    </submittedName>
</protein>
<evidence type="ECO:0000313" key="5">
    <source>
        <dbReference type="EMBL" id="MFC6759905.1"/>
    </source>
</evidence>
<dbReference type="Proteomes" id="UP001596353">
    <property type="component" value="Unassembled WGS sequence"/>
</dbReference>
<dbReference type="InterPro" id="IPR011495">
    <property type="entry name" value="Sig_transdc_His_kin_sub2_dim/P"/>
</dbReference>